<dbReference type="Proteomes" id="UP000244180">
    <property type="component" value="Unassembled WGS sequence"/>
</dbReference>
<comment type="caution">
    <text evidence="1">The sequence shown here is derived from an EMBL/GenBank/DDBJ whole genome shotgun (WGS) entry which is preliminary data.</text>
</comment>
<gene>
    <name evidence="1" type="ORF">HSCHL_1009</name>
</gene>
<evidence type="ECO:0000313" key="1">
    <source>
        <dbReference type="EMBL" id="PTQ51861.1"/>
    </source>
</evidence>
<protein>
    <submittedName>
        <fullName evidence="1">Uncharacterized protein</fullName>
    </submittedName>
</protein>
<dbReference type="AlphaFoldDB" id="A0A2T5G6P2"/>
<sequence>MGGGFEPTYEGLKLVIIRHLAKASGGFEPTYEGLKPGHLR</sequence>
<name>A0A2T5G6P2_HYDSH</name>
<evidence type="ECO:0000313" key="2">
    <source>
        <dbReference type="Proteomes" id="UP000244180"/>
    </source>
</evidence>
<dbReference type="EMBL" id="PEBV01000035">
    <property type="protein sequence ID" value="PTQ51861.1"/>
    <property type="molecule type" value="Genomic_DNA"/>
</dbReference>
<accession>A0A2T5G6P2</accession>
<organism evidence="1 2">
    <name type="scientific">Hydrogenibacillus schlegelii</name>
    <name type="common">Bacillus schlegelii</name>
    <dbReference type="NCBI Taxonomy" id="1484"/>
    <lineage>
        <taxon>Bacteria</taxon>
        <taxon>Bacillati</taxon>
        <taxon>Bacillota</taxon>
        <taxon>Bacilli</taxon>
        <taxon>Bacillales</taxon>
        <taxon>Bacillales Family X. Incertae Sedis</taxon>
        <taxon>Hydrogenibacillus</taxon>
    </lineage>
</organism>
<proteinExistence type="predicted"/>
<reference evidence="1 2" key="1">
    <citation type="submission" date="2017-08" db="EMBL/GenBank/DDBJ databases">
        <title>Burning lignite coal seam in the remote Altai Mountains harbors a hydrogen-driven thermophilic microbial community.</title>
        <authorList>
            <person name="Kadnikov V.V."/>
            <person name="Mardanov A.V."/>
            <person name="Ivasenko D."/>
            <person name="Beletsky A.V."/>
            <person name="Karnachuk O.V."/>
            <person name="Ravin N.V."/>
        </authorList>
    </citation>
    <scope>NUCLEOTIDE SEQUENCE [LARGE SCALE GENOMIC DNA]</scope>
    <source>
        <strain evidence="1">AL33</strain>
    </source>
</reference>